<comment type="caution">
    <text evidence="1">The sequence shown here is derived from an EMBL/GenBank/DDBJ whole genome shotgun (WGS) entry which is preliminary data.</text>
</comment>
<organism evidence="1 2">
    <name type="scientific">Eschrichtius robustus</name>
    <name type="common">California gray whale</name>
    <name type="synonym">Eschrichtius gibbosus</name>
    <dbReference type="NCBI Taxonomy" id="9764"/>
    <lineage>
        <taxon>Eukaryota</taxon>
        <taxon>Metazoa</taxon>
        <taxon>Chordata</taxon>
        <taxon>Craniata</taxon>
        <taxon>Vertebrata</taxon>
        <taxon>Euteleostomi</taxon>
        <taxon>Mammalia</taxon>
        <taxon>Eutheria</taxon>
        <taxon>Laurasiatheria</taxon>
        <taxon>Artiodactyla</taxon>
        <taxon>Whippomorpha</taxon>
        <taxon>Cetacea</taxon>
        <taxon>Mysticeti</taxon>
        <taxon>Eschrichtiidae</taxon>
        <taxon>Eschrichtius</taxon>
    </lineage>
</organism>
<evidence type="ECO:0000313" key="2">
    <source>
        <dbReference type="Proteomes" id="UP001159641"/>
    </source>
</evidence>
<dbReference type="Proteomes" id="UP001159641">
    <property type="component" value="Unassembled WGS sequence"/>
</dbReference>
<reference evidence="1 2" key="1">
    <citation type="submission" date="2022-11" db="EMBL/GenBank/DDBJ databases">
        <title>Whole genome sequence of Eschrichtius robustus ER-17-0199.</title>
        <authorList>
            <person name="Bruniche-Olsen A."/>
            <person name="Black A.N."/>
            <person name="Fields C.J."/>
            <person name="Walden K."/>
            <person name="Dewoody J.A."/>
        </authorList>
    </citation>
    <scope>NUCLEOTIDE SEQUENCE [LARGE SCALE GENOMIC DNA]</scope>
    <source>
        <strain evidence="1">ER-17-0199</strain>
        <tissue evidence="1">Blubber</tissue>
    </source>
</reference>
<gene>
    <name evidence="1" type="ORF">J1605_013019</name>
</gene>
<dbReference type="EMBL" id="JAIQCJ010002232">
    <property type="protein sequence ID" value="KAJ8779168.1"/>
    <property type="molecule type" value="Genomic_DNA"/>
</dbReference>
<keyword evidence="2" id="KW-1185">Reference proteome</keyword>
<evidence type="ECO:0000313" key="1">
    <source>
        <dbReference type="EMBL" id="KAJ8779168.1"/>
    </source>
</evidence>
<sequence>MFLKHVPSPSVPAWPEGARAGSGQCPGVCADVSKPRLSPPDHGSGFAFRIIVAARCGRSTLPWLLVCLSLRKGTASASQGLDPTSAPHLLCCPPVEEQFRGLLSCARGLPGVEEAAR</sequence>
<name>A0AB34GJA4_ESCRO</name>
<accession>A0AB34GJA4</accession>
<protein>
    <submittedName>
        <fullName evidence="1">Uncharacterized protein</fullName>
    </submittedName>
</protein>
<proteinExistence type="predicted"/>
<dbReference type="AlphaFoldDB" id="A0AB34GJA4"/>